<dbReference type="VEuPathDB" id="FungiDB:BDEG_24557"/>
<organism evidence="3 4">
    <name type="scientific">Batrachochytrium dendrobatidis (strain JEL423)</name>
    <dbReference type="NCBI Taxonomy" id="403673"/>
    <lineage>
        <taxon>Eukaryota</taxon>
        <taxon>Fungi</taxon>
        <taxon>Fungi incertae sedis</taxon>
        <taxon>Chytridiomycota</taxon>
        <taxon>Chytridiomycota incertae sedis</taxon>
        <taxon>Chytridiomycetes</taxon>
        <taxon>Rhizophydiales</taxon>
        <taxon>Rhizophydiales incertae sedis</taxon>
        <taxon>Batrachochytrium</taxon>
    </lineage>
</organism>
<feature type="domain" description="Centromere/kinetochore protein zw10 C-terminal" evidence="1">
    <location>
        <begin position="466"/>
        <end position="597"/>
    </location>
</feature>
<dbReference type="GO" id="GO:0005737">
    <property type="term" value="C:cytoplasm"/>
    <property type="evidence" value="ECO:0007669"/>
    <property type="project" value="GOC"/>
</dbReference>
<sequence length="771" mass="86901">MQAANQLIHDITFNSLSNPVSNSGSDSELWQTSLRLVRRKIKDIKASHYLPFALEIEGLVESNADEYRQSISQAVDAVQLSRLLMHRVDSAAAQISGDEPDLHSLLLQGLQARIDTVLSDIAASRSKLVELHSRHMSLSCFQTIKSRLDLHDDHMSHGRYLEATTTLVELEKMVHLESLTLEEDLSASIKKHFRLIQNGLHQMLEHAIHTAFVLSKTSSSITISMLDRVKFGSGIPDIFTNVAVDAAELAGLLPKFMMSFVERIRKYLIIPMAEATRPNEFFVTCIEKGNMDSAWNFVVSIQTSPTQTGSDITAKNNDIALNSSLKIYILFANFLSEFAAHLSLSSPATVELLSAIGNDTLLQFEVAAMKSLSLNNFPQNIEDFEAFSSHLMPIVQEFNESLQKLDIQCSLESPFHQFLSRIEERFVDQHSQNIIERARTLIFSQDYTTTVFGVSWKTDSENRSPFSIPQITIRQSTQSLVNILDKTLLSAMTLKSEGATLIYYTIRDILDIFRASHVVALYQTSNTDKIPPHLSMVLHNDCMFIAHWCLLAAATYQDKISLQQGCVLHFIDLVPPLHNLAHRYYYSQQQLQLKNILECIASSTGFDCLEPDRYAAVESAMNQTIYHIRHIASIYQKVLSDQVYLIAIGQLVSGMCQAIISEIEQLEDIAEDESVKLANLVQKLEGLSSMFIVDSSSIDSQIQLYTQPHYRKCIMVGALLKWNFAQIMEAFRAGKLKDFTLPEISKLIKSLFSDTPLRDRNLAEIYRGHPN</sequence>
<name>A0A177WM39_BATDL</name>
<feature type="domain" description="ZW10 C-terminal helical" evidence="2">
    <location>
        <begin position="620"/>
        <end position="765"/>
    </location>
</feature>
<dbReference type="InterPro" id="IPR055148">
    <property type="entry name" value="ZW10_C_2"/>
</dbReference>
<gene>
    <name evidence="3" type="ORF">BDEG_24557</name>
</gene>
<dbReference type="Proteomes" id="UP000077115">
    <property type="component" value="Unassembled WGS sequence"/>
</dbReference>
<proteinExistence type="predicted"/>
<dbReference type="InterPro" id="IPR048343">
    <property type="entry name" value="ZW10_C"/>
</dbReference>
<dbReference type="InterPro" id="IPR046362">
    <property type="entry name" value="Zw10/DSL1_C_sf"/>
</dbReference>
<reference evidence="3 4" key="1">
    <citation type="submission" date="2006-10" db="EMBL/GenBank/DDBJ databases">
        <title>The Genome Sequence of Batrachochytrium dendrobatidis JEL423.</title>
        <authorList>
            <consortium name="The Broad Institute Genome Sequencing Platform"/>
            <person name="Birren B."/>
            <person name="Lander E."/>
            <person name="Galagan J."/>
            <person name="Cuomo C."/>
            <person name="Devon K."/>
            <person name="Jaffe D."/>
            <person name="Butler J."/>
            <person name="Alvarez P."/>
            <person name="Gnerre S."/>
            <person name="Grabherr M."/>
            <person name="Kleber M."/>
            <person name="Mauceli E."/>
            <person name="Brockman W."/>
            <person name="Young S."/>
            <person name="LaButti K."/>
            <person name="Sykes S."/>
            <person name="DeCaprio D."/>
            <person name="Crawford M."/>
            <person name="Koehrsen M."/>
            <person name="Engels R."/>
            <person name="Montgomery P."/>
            <person name="Pearson M."/>
            <person name="Howarth C."/>
            <person name="Larson L."/>
            <person name="White J."/>
            <person name="O'Leary S."/>
            <person name="Kodira C."/>
            <person name="Zeng Q."/>
            <person name="Yandava C."/>
            <person name="Alvarado L."/>
            <person name="Longcore J."/>
            <person name="James T."/>
        </authorList>
    </citation>
    <scope>NUCLEOTIDE SEQUENCE [LARGE SCALE GENOMIC DNA]</scope>
    <source>
        <strain evidence="3 4">JEL423</strain>
    </source>
</reference>
<dbReference type="GO" id="GO:0006888">
    <property type="term" value="P:endoplasmic reticulum to Golgi vesicle-mediated transport"/>
    <property type="evidence" value="ECO:0007669"/>
    <property type="project" value="TreeGrafter"/>
</dbReference>
<dbReference type="AlphaFoldDB" id="A0A177WM39"/>
<dbReference type="OrthoDB" id="534815at2759"/>
<dbReference type="GO" id="GO:0007094">
    <property type="term" value="P:mitotic spindle assembly checkpoint signaling"/>
    <property type="evidence" value="ECO:0007669"/>
    <property type="project" value="TreeGrafter"/>
</dbReference>
<reference evidence="3 4" key="2">
    <citation type="submission" date="2016-05" db="EMBL/GenBank/DDBJ databases">
        <title>Lineage-specific infection strategies underlie the spectrum of fungal disease in amphibians.</title>
        <authorList>
            <person name="Cuomo C.A."/>
            <person name="Farrer R.A."/>
            <person name="James T."/>
            <person name="Longcore J."/>
            <person name="Birren B."/>
        </authorList>
    </citation>
    <scope>NUCLEOTIDE SEQUENCE [LARGE SCALE GENOMIC DNA]</scope>
    <source>
        <strain evidence="3 4">JEL423</strain>
    </source>
</reference>
<dbReference type="STRING" id="403673.A0A177WM39"/>
<evidence type="ECO:0000259" key="2">
    <source>
        <dbReference type="Pfam" id="PF22766"/>
    </source>
</evidence>
<dbReference type="PANTHER" id="PTHR12205:SF0">
    <property type="entry name" value="CENTROMERE_KINETOCHORE PROTEIN ZW10 HOMOLOG"/>
    <property type="match status" value="1"/>
</dbReference>
<evidence type="ECO:0000313" key="3">
    <source>
        <dbReference type="EMBL" id="OAJ40866.1"/>
    </source>
</evidence>
<dbReference type="EMBL" id="DS022305">
    <property type="protein sequence ID" value="OAJ40866.1"/>
    <property type="molecule type" value="Genomic_DNA"/>
</dbReference>
<dbReference type="Pfam" id="PF22766">
    <property type="entry name" value="ZW10_C2"/>
    <property type="match status" value="1"/>
</dbReference>
<evidence type="ECO:0000259" key="1">
    <source>
        <dbReference type="Pfam" id="PF20666"/>
    </source>
</evidence>
<accession>A0A177WM39</accession>
<dbReference type="PANTHER" id="PTHR12205">
    <property type="entry name" value="CENTROMERE/KINETOCHORE PROTEIN ZW10"/>
    <property type="match status" value="1"/>
</dbReference>
<dbReference type="Gene3D" id="1.10.357.150">
    <property type="match status" value="1"/>
</dbReference>
<evidence type="ECO:0000313" key="4">
    <source>
        <dbReference type="Proteomes" id="UP000077115"/>
    </source>
</evidence>
<dbReference type="GO" id="GO:1990423">
    <property type="term" value="C:RZZ complex"/>
    <property type="evidence" value="ECO:0007669"/>
    <property type="project" value="TreeGrafter"/>
</dbReference>
<protein>
    <submittedName>
        <fullName evidence="3">Uncharacterized protein</fullName>
    </submittedName>
</protein>
<dbReference type="Pfam" id="PF20666">
    <property type="entry name" value="ZW10_C"/>
    <property type="match status" value="1"/>
</dbReference>